<keyword evidence="9" id="KW-1185">Reference proteome</keyword>
<evidence type="ECO:0000259" key="7">
    <source>
        <dbReference type="Pfam" id="PF18697"/>
    </source>
</evidence>
<organism evidence="8 9">
    <name type="scientific">Cirrhinus molitorella</name>
    <name type="common">mud carp</name>
    <dbReference type="NCBI Taxonomy" id="172907"/>
    <lineage>
        <taxon>Eukaryota</taxon>
        <taxon>Metazoa</taxon>
        <taxon>Chordata</taxon>
        <taxon>Craniata</taxon>
        <taxon>Vertebrata</taxon>
        <taxon>Euteleostomi</taxon>
        <taxon>Actinopterygii</taxon>
        <taxon>Neopterygii</taxon>
        <taxon>Teleostei</taxon>
        <taxon>Ostariophysi</taxon>
        <taxon>Cypriniformes</taxon>
        <taxon>Cyprinidae</taxon>
        <taxon>Labeoninae</taxon>
        <taxon>Labeonini</taxon>
        <taxon>Cirrhinus</taxon>
    </lineage>
</organism>
<reference evidence="8 9" key="1">
    <citation type="submission" date="2023-09" db="EMBL/GenBank/DDBJ databases">
        <authorList>
            <person name="Wang M."/>
        </authorList>
    </citation>
    <scope>NUCLEOTIDE SEQUENCE [LARGE SCALE GENOMIC DNA]</scope>
    <source>
        <strain evidence="8">GT-2023</strain>
        <tissue evidence="8">Liver</tissue>
    </source>
</reference>
<evidence type="ECO:0000313" key="9">
    <source>
        <dbReference type="Proteomes" id="UP001558613"/>
    </source>
</evidence>
<dbReference type="Gene3D" id="2.30.30.850">
    <property type="match status" value="1"/>
</dbReference>
<evidence type="ECO:0000256" key="2">
    <source>
        <dbReference type="ARBA" id="ARBA00022695"/>
    </source>
</evidence>
<proteinExistence type="predicted"/>
<evidence type="ECO:0000256" key="5">
    <source>
        <dbReference type="ARBA" id="ARBA00022801"/>
    </source>
</evidence>
<keyword evidence="2" id="KW-0548">Nucleotidyltransferase</keyword>
<dbReference type="Pfam" id="PF18697">
    <property type="entry name" value="MLVIN_C"/>
    <property type="match status" value="1"/>
</dbReference>
<evidence type="ECO:0000256" key="3">
    <source>
        <dbReference type="ARBA" id="ARBA00022722"/>
    </source>
</evidence>
<keyword evidence="4" id="KW-0255">Endonuclease</keyword>
<dbReference type="EMBL" id="JAYMGO010000007">
    <property type="protein sequence ID" value="KAL1270828.1"/>
    <property type="molecule type" value="Genomic_DNA"/>
</dbReference>
<evidence type="ECO:0000256" key="4">
    <source>
        <dbReference type="ARBA" id="ARBA00022759"/>
    </source>
</evidence>
<protein>
    <recommendedName>
        <fullName evidence="7">Murine leukemia virus integrase C-terminal domain-containing protein</fullName>
    </recommendedName>
</protein>
<comment type="caution">
    <text evidence="8">The sequence shown here is derived from an EMBL/GenBank/DDBJ whole genome shotgun (WGS) entry which is preliminary data.</text>
</comment>
<feature type="compositionally biased region" description="Basic residues" evidence="6">
    <location>
        <begin position="80"/>
        <end position="91"/>
    </location>
</feature>
<keyword evidence="1" id="KW-0808">Transferase</keyword>
<keyword evidence="3" id="KW-0540">Nuclease</keyword>
<evidence type="ECO:0000256" key="6">
    <source>
        <dbReference type="SAM" id="MobiDB-lite"/>
    </source>
</evidence>
<feature type="domain" description="Murine leukemia virus integrase C-terminal" evidence="7">
    <location>
        <begin position="174"/>
        <end position="228"/>
    </location>
</feature>
<sequence>MWESHLRSSLMSGLKPEIVTMIKQTCIGWEDEKLEKIRQHALHAEKLLEEKGGRKREKELQLTSLTMYKDAPGRGMNYRGRGRGRGRGRRQRFPQIDPDACYFCGNKLADTMAKNAAIKAEPPLTCVTIDHDSSTLPSDSLTAMQAFATTEEKKQWISQQVKDALPKPAEGVLHDIRPGDFVVTKDLRRKHWKSKRWNGPFQVLLITQTAVKVAERATWIHASHCRKIPAPPEGDADQ</sequence>
<evidence type="ECO:0000313" key="8">
    <source>
        <dbReference type="EMBL" id="KAL1270828.1"/>
    </source>
</evidence>
<name>A0ABR3N1N4_9TELE</name>
<accession>A0ABR3N1N4</accession>
<feature type="region of interest" description="Disordered" evidence="6">
    <location>
        <begin position="71"/>
        <end position="91"/>
    </location>
</feature>
<evidence type="ECO:0000256" key="1">
    <source>
        <dbReference type="ARBA" id="ARBA00022679"/>
    </source>
</evidence>
<keyword evidence="5" id="KW-0378">Hydrolase</keyword>
<dbReference type="Proteomes" id="UP001558613">
    <property type="component" value="Unassembled WGS sequence"/>
</dbReference>
<dbReference type="InterPro" id="IPR040643">
    <property type="entry name" value="MLVIN_C"/>
</dbReference>
<gene>
    <name evidence="8" type="ORF">QQF64_029844</name>
</gene>